<reference evidence="2" key="1">
    <citation type="journal article" date="2023" name="PLoS Negl. Trop. Dis.">
        <title>A genome sequence for Biomphalaria pfeifferi, the major vector snail for the human-infecting parasite Schistosoma mansoni.</title>
        <authorList>
            <person name="Bu L."/>
            <person name="Lu L."/>
            <person name="Laidemitt M.R."/>
            <person name="Zhang S.M."/>
            <person name="Mutuku M."/>
            <person name="Mkoji G."/>
            <person name="Steinauer M."/>
            <person name="Loker E.S."/>
        </authorList>
    </citation>
    <scope>NUCLEOTIDE SEQUENCE</scope>
    <source>
        <strain evidence="2">KasaAsao</strain>
    </source>
</reference>
<evidence type="ECO:0000313" key="2">
    <source>
        <dbReference type="EMBL" id="KAK0067916.1"/>
    </source>
</evidence>
<gene>
    <name evidence="2" type="ORF">Bpfe_002757</name>
</gene>
<dbReference type="SUPFAM" id="SSF56112">
    <property type="entry name" value="Protein kinase-like (PK-like)"/>
    <property type="match status" value="1"/>
</dbReference>
<organism evidence="2 3">
    <name type="scientific">Biomphalaria pfeifferi</name>
    <name type="common">Bloodfluke planorb</name>
    <name type="synonym">Freshwater snail</name>
    <dbReference type="NCBI Taxonomy" id="112525"/>
    <lineage>
        <taxon>Eukaryota</taxon>
        <taxon>Metazoa</taxon>
        <taxon>Spiralia</taxon>
        <taxon>Lophotrochozoa</taxon>
        <taxon>Mollusca</taxon>
        <taxon>Gastropoda</taxon>
        <taxon>Heterobranchia</taxon>
        <taxon>Euthyneura</taxon>
        <taxon>Panpulmonata</taxon>
        <taxon>Hygrophila</taxon>
        <taxon>Lymnaeoidea</taxon>
        <taxon>Planorbidae</taxon>
        <taxon>Biomphalaria</taxon>
    </lineage>
</organism>
<dbReference type="EMBL" id="JASAOG010000006">
    <property type="protein sequence ID" value="KAK0067916.1"/>
    <property type="molecule type" value="Genomic_DNA"/>
</dbReference>
<comment type="caution">
    <text evidence="2">The sequence shown here is derived from an EMBL/GenBank/DDBJ whole genome shotgun (WGS) entry which is preliminary data.</text>
</comment>
<dbReference type="GO" id="GO:0005524">
    <property type="term" value="F:ATP binding"/>
    <property type="evidence" value="ECO:0007669"/>
    <property type="project" value="UniProtKB-UniRule"/>
</dbReference>
<name>A0AAD8C7M7_BIOPF</name>
<dbReference type="InterPro" id="IPR011009">
    <property type="entry name" value="Kinase-like_dom_sf"/>
</dbReference>
<feature type="non-terminal residue" evidence="2">
    <location>
        <position position="1"/>
    </location>
</feature>
<accession>A0AAD8C7M7</accession>
<keyword evidence="3" id="KW-1185">Reference proteome</keyword>
<protein>
    <recommendedName>
        <fullName evidence="4">Protein kinase domain-containing protein</fullName>
    </recommendedName>
</protein>
<reference evidence="2" key="2">
    <citation type="submission" date="2023-04" db="EMBL/GenBank/DDBJ databases">
        <authorList>
            <person name="Bu L."/>
            <person name="Lu L."/>
            <person name="Laidemitt M.R."/>
            <person name="Zhang S.M."/>
            <person name="Mutuku M."/>
            <person name="Mkoji G."/>
            <person name="Steinauer M."/>
            <person name="Loker E.S."/>
        </authorList>
    </citation>
    <scope>NUCLEOTIDE SEQUENCE</scope>
    <source>
        <strain evidence="2">KasaAsao</strain>
        <tissue evidence="2">Whole Snail</tissue>
    </source>
</reference>
<evidence type="ECO:0008006" key="4">
    <source>
        <dbReference type="Google" id="ProtNLM"/>
    </source>
</evidence>
<dbReference type="PROSITE" id="PS00107">
    <property type="entry name" value="PROTEIN_KINASE_ATP"/>
    <property type="match status" value="1"/>
</dbReference>
<evidence type="ECO:0000256" key="1">
    <source>
        <dbReference type="PROSITE-ProRule" id="PRU10141"/>
    </source>
</evidence>
<keyword evidence="1" id="KW-0547">Nucleotide-binding</keyword>
<dbReference type="Proteomes" id="UP001233172">
    <property type="component" value="Unassembled WGS sequence"/>
</dbReference>
<sequence>GVAGDISKSNWIRGEILGSGRYANVFSARLHNSKQAKFAVKIVTIFPTEENK</sequence>
<dbReference type="InterPro" id="IPR017441">
    <property type="entry name" value="Protein_kinase_ATP_BS"/>
</dbReference>
<keyword evidence="1" id="KW-0067">ATP-binding</keyword>
<feature type="binding site" evidence="1">
    <location>
        <position position="41"/>
    </location>
    <ligand>
        <name>ATP</name>
        <dbReference type="ChEBI" id="CHEBI:30616"/>
    </ligand>
</feature>
<dbReference type="Gene3D" id="3.30.200.20">
    <property type="entry name" value="Phosphorylase Kinase, domain 1"/>
    <property type="match status" value="1"/>
</dbReference>
<evidence type="ECO:0000313" key="3">
    <source>
        <dbReference type="Proteomes" id="UP001233172"/>
    </source>
</evidence>
<dbReference type="AlphaFoldDB" id="A0AAD8C7M7"/>
<feature type="non-terminal residue" evidence="2">
    <location>
        <position position="52"/>
    </location>
</feature>
<proteinExistence type="predicted"/>